<dbReference type="PANTHER" id="PTHR21525">
    <property type="entry name" value="MOTILE SPERM PROTEIN"/>
    <property type="match status" value="1"/>
</dbReference>
<sequence length="306" mass="32796">MSRSFHDPLPNFPDVKVTDKGLVPHVDRDNNGRVIRAYGRIRGNLNVQGTTISNKIRNALKNAKNVGDHCGHIIPKIMGGSGEHLDNIFPQNSSLNSSEGSFEGLRAQWLKEENHFIDFEFFFSYDNDQSKRPSHYLIAIDTFYISNGQVIVQNMQRDGDPNHSSAHTKKWWNGDKYDNFNYQTAAGTGMKTITFFEKSMNSVGKTAKGTGTALAKTKTVILPAAILIDAYRMCSAIKTGNKKTVAKTAGIIAGEWSGGLAGAAAGAAIGSVVPGVGTVIGSLVGGFVGAFSGGWGTKKVADAIIG</sequence>
<evidence type="ECO:0000259" key="1">
    <source>
        <dbReference type="Pfam" id="PF13930"/>
    </source>
</evidence>
<feature type="domain" description="Type VII secretion system protein EssD-like" evidence="1">
    <location>
        <begin position="28"/>
        <end position="137"/>
    </location>
</feature>
<organism evidence="2 3">
    <name type="scientific">Panagrolaimus davidi</name>
    <dbReference type="NCBI Taxonomy" id="227884"/>
    <lineage>
        <taxon>Eukaryota</taxon>
        <taxon>Metazoa</taxon>
        <taxon>Ecdysozoa</taxon>
        <taxon>Nematoda</taxon>
        <taxon>Chromadorea</taxon>
        <taxon>Rhabditida</taxon>
        <taxon>Tylenchina</taxon>
        <taxon>Panagrolaimomorpha</taxon>
        <taxon>Panagrolaimoidea</taxon>
        <taxon>Panagrolaimidae</taxon>
        <taxon>Panagrolaimus</taxon>
    </lineage>
</organism>
<reference evidence="3" key="1">
    <citation type="submission" date="2022-11" db="UniProtKB">
        <authorList>
            <consortium name="WormBaseParasite"/>
        </authorList>
    </citation>
    <scope>IDENTIFICATION</scope>
</reference>
<dbReference type="AlphaFoldDB" id="A0A914QZ84"/>
<dbReference type="PANTHER" id="PTHR21525:SF9">
    <property type="entry name" value="CHANNEL_COLICIN DOMAIN-CONTAINING PROTEIN"/>
    <property type="match status" value="1"/>
</dbReference>
<evidence type="ECO:0000313" key="3">
    <source>
        <dbReference type="WBParaSite" id="PDA_v2.g9679.t1"/>
    </source>
</evidence>
<proteinExistence type="predicted"/>
<name>A0A914QZ84_9BILA</name>
<evidence type="ECO:0000313" key="2">
    <source>
        <dbReference type="Proteomes" id="UP000887578"/>
    </source>
</evidence>
<dbReference type="WBParaSite" id="PDA_v2.g9679.t1">
    <property type="protein sequence ID" value="PDA_v2.g9679.t1"/>
    <property type="gene ID" value="PDA_v2.g9679"/>
</dbReference>
<keyword evidence="2" id="KW-1185">Reference proteome</keyword>
<accession>A0A914QZ84</accession>
<protein>
    <submittedName>
        <fullName evidence="3">Type VII secretion system protein EssD-like domain-containing protein</fullName>
    </submittedName>
</protein>
<dbReference type="InterPro" id="IPR044927">
    <property type="entry name" value="Endonuclea_NS_2"/>
</dbReference>
<dbReference type="Proteomes" id="UP000887578">
    <property type="component" value="Unplaced"/>
</dbReference>
<dbReference type="Pfam" id="PF13930">
    <property type="entry name" value="Endonuclea_NS_2"/>
    <property type="match status" value="1"/>
</dbReference>